<gene>
    <name evidence="2" type="ORF">Csa_4G046680</name>
</gene>
<protein>
    <recommendedName>
        <fullName evidence="4">Late embryogenesis abundant protein D-29</fullName>
    </recommendedName>
</protein>
<dbReference type="Gramene" id="KGN53305">
    <property type="protein sequence ID" value="KGN53305"/>
    <property type="gene ID" value="Csa_4G046680"/>
</dbReference>
<proteinExistence type="predicted"/>
<evidence type="ECO:0008006" key="4">
    <source>
        <dbReference type="Google" id="ProtNLM"/>
    </source>
</evidence>
<dbReference type="KEGG" id="csv:101218242"/>
<feature type="chain" id="PRO_5001965553" description="Late embryogenesis abundant protein D-29" evidence="1">
    <location>
        <begin position="25"/>
        <end position="207"/>
    </location>
</feature>
<keyword evidence="1" id="KW-0732">Signal</keyword>
<reference evidence="2 3" key="1">
    <citation type="journal article" date="2009" name="Nat. Genet.">
        <title>The genome of the cucumber, Cucumis sativus L.</title>
        <authorList>
            <person name="Huang S."/>
            <person name="Li R."/>
            <person name="Zhang Z."/>
            <person name="Li L."/>
            <person name="Gu X."/>
            <person name="Fan W."/>
            <person name="Lucas W.J."/>
            <person name="Wang X."/>
            <person name="Xie B."/>
            <person name="Ni P."/>
            <person name="Ren Y."/>
            <person name="Zhu H."/>
            <person name="Li J."/>
            <person name="Lin K."/>
            <person name="Jin W."/>
            <person name="Fei Z."/>
            <person name="Li G."/>
            <person name="Staub J."/>
            <person name="Kilian A."/>
            <person name="van der Vossen E.A."/>
            <person name="Wu Y."/>
            <person name="Guo J."/>
            <person name="He J."/>
            <person name="Jia Z."/>
            <person name="Ren Y."/>
            <person name="Tian G."/>
            <person name="Lu Y."/>
            <person name="Ruan J."/>
            <person name="Qian W."/>
            <person name="Wang M."/>
            <person name="Huang Q."/>
            <person name="Li B."/>
            <person name="Xuan Z."/>
            <person name="Cao J."/>
            <person name="Asan"/>
            <person name="Wu Z."/>
            <person name="Zhang J."/>
            <person name="Cai Q."/>
            <person name="Bai Y."/>
            <person name="Zhao B."/>
            <person name="Han Y."/>
            <person name="Li Y."/>
            <person name="Li X."/>
            <person name="Wang S."/>
            <person name="Shi Q."/>
            <person name="Liu S."/>
            <person name="Cho W.K."/>
            <person name="Kim J.Y."/>
            <person name="Xu Y."/>
            <person name="Heller-Uszynska K."/>
            <person name="Miao H."/>
            <person name="Cheng Z."/>
            <person name="Zhang S."/>
            <person name="Wu J."/>
            <person name="Yang Y."/>
            <person name="Kang H."/>
            <person name="Li M."/>
            <person name="Liang H."/>
            <person name="Ren X."/>
            <person name="Shi Z."/>
            <person name="Wen M."/>
            <person name="Jian M."/>
            <person name="Yang H."/>
            <person name="Zhang G."/>
            <person name="Yang Z."/>
            <person name="Chen R."/>
            <person name="Liu S."/>
            <person name="Li J."/>
            <person name="Ma L."/>
            <person name="Liu H."/>
            <person name="Zhou Y."/>
            <person name="Zhao J."/>
            <person name="Fang X."/>
            <person name="Li G."/>
            <person name="Fang L."/>
            <person name="Li Y."/>
            <person name="Liu D."/>
            <person name="Zheng H."/>
            <person name="Zhang Y."/>
            <person name="Qin N."/>
            <person name="Li Z."/>
            <person name="Yang G."/>
            <person name="Yang S."/>
            <person name="Bolund L."/>
            <person name="Kristiansen K."/>
            <person name="Zheng H."/>
            <person name="Li S."/>
            <person name="Zhang X."/>
            <person name="Yang H."/>
            <person name="Wang J."/>
            <person name="Sun R."/>
            <person name="Zhang B."/>
            <person name="Jiang S."/>
            <person name="Wang J."/>
            <person name="Du Y."/>
            <person name="Li S."/>
        </authorList>
    </citation>
    <scope>NUCLEOTIDE SEQUENCE [LARGE SCALE GENOMIC DNA]</scope>
    <source>
        <strain evidence="3">cv. 9930</strain>
    </source>
</reference>
<dbReference type="eggNOG" id="KOG4744">
    <property type="taxonomic scope" value="Eukaryota"/>
</dbReference>
<dbReference type="GO" id="GO:0009414">
    <property type="term" value="P:response to water deprivation"/>
    <property type="evidence" value="ECO:0000318"/>
    <property type="project" value="GO_Central"/>
</dbReference>
<organism evidence="2 3">
    <name type="scientific">Cucumis sativus</name>
    <name type="common">Cucumber</name>
    <dbReference type="NCBI Taxonomy" id="3659"/>
    <lineage>
        <taxon>Eukaryota</taxon>
        <taxon>Viridiplantae</taxon>
        <taxon>Streptophyta</taxon>
        <taxon>Embryophyta</taxon>
        <taxon>Tracheophyta</taxon>
        <taxon>Spermatophyta</taxon>
        <taxon>Magnoliopsida</taxon>
        <taxon>eudicotyledons</taxon>
        <taxon>Gunneridae</taxon>
        <taxon>Pentapetalae</taxon>
        <taxon>rosids</taxon>
        <taxon>fabids</taxon>
        <taxon>Cucurbitales</taxon>
        <taxon>Cucurbitaceae</taxon>
        <taxon>Benincaseae</taxon>
        <taxon>Cucumis</taxon>
    </lineage>
</organism>
<accession>A0A0A0KUJ5</accession>
<reference evidence="2 3" key="4">
    <citation type="journal article" date="2011" name="BMC Genomics">
        <title>RNA-Seq improves annotation of protein-coding genes in the cucumber genome.</title>
        <authorList>
            <person name="Li Z."/>
            <person name="Zhang Z."/>
            <person name="Yan P."/>
            <person name="Huang S."/>
            <person name="Fei Z."/>
            <person name="Lin K."/>
        </authorList>
    </citation>
    <scope>NUCLEOTIDE SEQUENCE [LARGE SCALE GENOMIC DNA]</scope>
    <source>
        <strain evidence="3">cv. 9930</strain>
    </source>
</reference>
<feature type="signal peptide" evidence="1">
    <location>
        <begin position="1"/>
        <end position="24"/>
    </location>
</feature>
<dbReference type="AlphaFoldDB" id="A0A0A0KUJ5"/>
<name>A0A0A0KUJ5_CUCSA</name>
<evidence type="ECO:0000256" key="1">
    <source>
        <dbReference type="SAM" id="SignalP"/>
    </source>
</evidence>
<evidence type="ECO:0000313" key="2">
    <source>
        <dbReference type="EMBL" id="KGN53305.1"/>
    </source>
</evidence>
<reference evidence="2 3" key="3">
    <citation type="journal article" date="2010" name="BMC Genomics">
        <title>Transcriptome sequencing and comparative analysis of cucumber flowers with different sex types.</title>
        <authorList>
            <person name="Guo S."/>
            <person name="Zheng Y."/>
            <person name="Joung J.G."/>
            <person name="Liu S."/>
            <person name="Zhang Z."/>
            <person name="Crasta O.R."/>
            <person name="Sobral B.W."/>
            <person name="Xu Y."/>
            <person name="Huang S."/>
            <person name="Fei Z."/>
        </authorList>
    </citation>
    <scope>NUCLEOTIDE SEQUENCE [LARGE SCALE GENOMIC DNA]</scope>
    <source>
        <strain evidence="3">cv. 9930</strain>
    </source>
</reference>
<dbReference type="OMA" id="QASEMAY"/>
<sequence length="207" mass="22096">MGRKTRTLVVAVVWLVLVAEKCSGFGEEAVKDVKNNMSEIAEGANLDEKAEAVKSKASEVYTEAKDKTESWSNWAYNKISRGLGLNEEEIKETAHNVADKAGDAAIKTTEKINTAASDASNYASEKAGEAAKAASEAASKLKSKSEGVVGPAAEKVKETLVSGKDKAAEMYEAAKEKKNENCETAREMASKTAGEIGCRIREKSAEL</sequence>
<keyword evidence="3" id="KW-1185">Reference proteome</keyword>
<dbReference type="EMBL" id="CM002925">
    <property type="protein sequence ID" value="KGN53305.1"/>
    <property type="molecule type" value="Genomic_DNA"/>
</dbReference>
<dbReference type="Proteomes" id="UP000029981">
    <property type="component" value="Chromosome 4"/>
</dbReference>
<evidence type="ECO:0000313" key="3">
    <source>
        <dbReference type="Proteomes" id="UP000029981"/>
    </source>
</evidence>
<reference evidence="2 3" key="2">
    <citation type="journal article" date="2009" name="PLoS ONE">
        <title>An integrated genetic and cytogenetic map of the cucumber genome.</title>
        <authorList>
            <person name="Ren Y."/>
            <person name="Zhang Z."/>
            <person name="Liu J."/>
            <person name="Staub J.E."/>
            <person name="Han Y."/>
            <person name="Cheng Z."/>
            <person name="Li X."/>
            <person name="Lu J."/>
            <person name="Miao H."/>
            <person name="Kang H."/>
            <person name="Xie B."/>
            <person name="Gu X."/>
            <person name="Wang X."/>
            <person name="Du Y."/>
            <person name="Jin W."/>
            <person name="Huang S."/>
        </authorList>
    </citation>
    <scope>NUCLEOTIDE SEQUENCE [LARGE SCALE GENOMIC DNA]</scope>
    <source>
        <strain evidence="3">cv. 9930</strain>
    </source>
</reference>
<dbReference type="OrthoDB" id="20872at2759"/>